<dbReference type="PANTHER" id="PTHR24282:SF273">
    <property type="entry name" value="CYTOCHROME P450 CYP72A219-LIKE"/>
    <property type="match status" value="1"/>
</dbReference>
<evidence type="ECO:0000256" key="10">
    <source>
        <dbReference type="ARBA" id="ARBA00023136"/>
    </source>
</evidence>
<dbReference type="InterPro" id="IPR050665">
    <property type="entry name" value="Cytochrome_P450_Monooxygen"/>
</dbReference>
<dbReference type="InterPro" id="IPR001128">
    <property type="entry name" value="Cyt_P450"/>
</dbReference>
<evidence type="ECO:0000256" key="3">
    <source>
        <dbReference type="ARBA" id="ARBA00022617"/>
    </source>
</evidence>
<protein>
    <submittedName>
        <fullName evidence="14">Cytochrome P450 CYP72A219 isoform X1</fullName>
    </submittedName>
</protein>
<evidence type="ECO:0000256" key="6">
    <source>
        <dbReference type="ARBA" id="ARBA00022989"/>
    </source>
</evidence>
<keyword evidence="4 12" id="KW-0812">Transmembrane</keyword>
<keyword evidence="6 12" id="KW-1133">Transmembrane helix</keyword>
<feature type="transmembrane region" description="Helical" evidence="12">
    <location>
        <begin position="6"/>
        <end position="32"/>
    </location>
</feature>
<comment type="subcellular location">
    <subcellularLocation>
        <location evidence="1">Membrane</location>
    </subcellularLocation>
</comment>
<dbReference type="PANTHER" id="PTHR24282">
    <property type="entry name" value="CYTOCHROME P450 FAMILY MEMBER"/>
    <property type="match status" value="1"/>
</dbReference>
<dbReference type="InterPro" id="IPR036396">
    <property type="entry name" value="Cyt_P450_sf"/>
</dbReference>
<keyword evidence="3 11" id="KW-0349">Heme</keyword>
<dbReference type="PROSITE" id="PS00086">
    <property type="entry name" value="CYTOCHROME_P450"/>
    <property type="match status" value="1"/>
</dbReference>
<proteinExistence type="inferred from homology"/>
<keyword evidence="10 12" id="KW-0472">Membrane</keyword>
<evidence type="ECO:0000256" key="11">
    <source>
        <dbReference type="RuleBase" id="RU000461"/>
    </source>
</evidence>
<keyword evidence="13" id="KW-1185">Reference proteome</keyword>
<dbReference type="Pfam" id="PF00067">
    <property type="entry name" value="p450"/>
    <property type="match status" value="1"/>
</dbReference>
<name>A0ABM4UCL0_COFAR</name>
<dbReference type="InterPro" id="IPR017972">
    <property type="entry name" value="Cyt_P450_CS"/>
</dbReference>
<evidence type="ECO:0000313" key="13">
    <source>
        <dbReference type="Proteomes" id="UP001652660"/>
    </source>
</evidence>
<evidence type="ECO:0000256" key="8">
    <source>
        <dbReference type="ARBA" id="ARBA00023004"/>
    </source>
</evidence>
<dbReference type="PRINTS" id="PR00463">
    <property type="entry name" value="EP450I"/>
</dbReference>
<dbReference type="RefSeq" id="XP_071905020.1">
    <property type="nucleotide sequence ID" value="XM_072048919.1"/>
</dbReference>
<reference evidence="14" key="1">
    <citation type="submission" date="2025-08" db="UniProtKB">
        <authorList>
            <consortium name="RefSeq"/>
        </authorList>
    </citation>
    <scope>IDENTIFICATION</scope>
    <source>
        <tissue evidence="14">Leaves</tissue>
    </source>
</reference>
<evidence type="ECO:0000256" key="5">
    <source>
        <dbReference type="ARBA" id="ARBA00022723"/>
    </source>
</evidence>
<keyword evidence="7 11" id="KW-0560">Oxidoreductase</keyword>
<sequence length="527" mass="59858">MDRAPAAYLSSIVLVTALSSAIFLVALAWKLFKWVWLNPKKLEKLLRQQGFRGNSYIPVLGDVIAMSTLLKQAHSKPINLSDDIVPRIIPEYLDLVKKHGKNTYIWYGPEPSVCIQDPELIREASQNINLFHKPVVNQLTRLLAPGLISYNGDKWAKHRKLINPAFHGEKLKLMLPSFCTSATAMLRKWEEIISPTGFCELDVWPSLRSLSSDAISRTAFGSNYEEGRVIFELQGEQCELCIKSLWSMLIPGWRFLCRFLPTKRNRRMGQIFKDVTDSIREIINSRLNEIRAGEFGDDDFLGLLLQSNSQEIDRHGNKDFGMTIEEVIEECRLFYVAGQETTSVLLVWTLILLSVHQEWQTRARDEVLQVFGTRIPDFDGLNHLKLVTMILHEVLRLYPPIPVNGRITAAETKLGNLSLPSGVLVLIQTLLVHHDQAIWGEDAKEFKPERFSQGASHATKGNIAFFPFGWGPRSCIGQSYAMLEAKLVLAMILQRFWFKLSPSYSHAPISLVTLKPQYGAPLILHKL</sequence>
<dbReference type="GeneID" id="113743439"/>
<accession>A0ABM4UCL0</accession>
<comment type="similarity">
    <text evidence="2 11">Belongs to the cytochrome P450 family.</text>
</comment>
<gene>
    <name evidence="14" type="primary">LOC113743439</name>
</gene>
<evidence type="ECO:0000256" key="7">
    <source>
        <dbReference type="ARBA" id="ARBA00023002"/>
    </source>
</evidence>
<dbReference type="Gene3D" id="1.10.630.10">
    <property type="entry name" value="Cytochrome P450"/>
    <property type="match status" value="1"/>
</dbReference>
<keyword evidence="5 11" id="KW-0479">Metal-binding</keyword>
<keyword evidence="9 11" id="KW-0503">Monooxygenase</keyword>
<dbReference type="InterPro" id="IPR002401">
    <property type="entry name" value="Cyt_P450_E_grp-I"/>
</dbReference>
<dbReference type="PRINTS" id="PR00385">
    <property type="entry name" value="P450"/>
</dbReference>
<organism evidence="13 14">
    <name type="scientific">Coffea arabica</name>
    <name type="common">Arabian coffee</name>
    <dbReference type="NCBI Taxonomy" id="13443"/>
    <lineage>
        <taxon>Eukaryota</taxon>
        <taxon>Viridiplantae</taxon>
        <taxon>Streptophyta</taxon>
        <taxon>Embryophyta</taxon>
        <taxon>Tracheophyta</taxon>
        <taxon>Spermatophyta</taxon>
        <taxon>Magnoliopsida</taxon>
        <taxon>eudicotyledons</taxon>
        <taxon>Gunneridae</taxon>
        <taxon>Pentapetalae</taxon>
        <taxon>asterids</taxon>
        <taxon>lamiids</taxon>
        <taxon>Gentianales</taxon>
        <taxon>Rubiaceae</taxon>
        <taxon>Ixoroideae</taxon>
        <taxon>Gardenieae complex</taxon>
        <taxon>Bertiereae - Coffeeae clade</taxon>
        <taxon>Coffeeae</taxon>
        <taxon>Coffea</taxon>
    </lineage>
</organism>
<evidence type="ECO:0000256" key="12">
    <source>
        <dbReference type="SAM" id="Phobius"/>
    </source>
</evidence>
<evidence type="ECO:0000256" key="2">
    <source>
        <dbReference type="ARBA" id="ARBA00010617"/>
    </source>
</evidence>
<dbReference type="SUPFAM" id="SSF48264">
    <property type="entry name" value="Cytochrome P450"/>
    <property type="match status" value="1"/>
</dbReference>
<evidence type="ECO:0000313" key="14">
    <source>
        <dbReference type="RefSeq" id="XP_071905020.1"/>
    </source>
</evidence>
<evidence type="ECO:0000256" key="1">
    <source>
        <dbReference type="ARBA" id="ARBA00004370"/>
    </source>
</evidence>
<evidence type="ECO:0000256" key="9">
    <source>
        <dbReference type="ARBA" id="ARBA00023033"/>
    </source>
</evidence>
<keyword evidence="8 11" id="KW-0408">Iron</keyword>
<dbReference type="Proteomes" id="UP001652660">
    <property type="component" value="Chromosome 5e"/>
</dbReference>
<evidence type="ECO:0000256" key="4">
    <source>
        <dbReference type="ARBA" id="ARBA00022692"/>
    </source>
</evidence>